<dbReference type="PROSITE" id="PS51819">
    <property type="entry name" value="VOC"/>
    <property type="match status" value="1"/>
</dbReference>
<dbReference type="EMBL" id="CP060394">
    <property type="protein sequence ID" value="QNI34069.1"/>
    <property type="molecule type" value="Genomic_DNA"/>
</dbReference>
<keyword evidence="2" id="KW-0223">Dioxygenase</keyword>
<dbReference type="InterPro" id="IPR029068">
    <property type="entry name" value="Glyas_Bleomycin-R_OHBP_Dase"/>
</dbReference>
<protein>
    <submittedName>
        <fullName evidence="2">Glyoxalase/bleomycin resistance/extradiol dioxygenase family protein</fullName>
    </submittedName>
</protein>
<sequence>MENAVMGLTPYLTVSDAKAAIEFYKKAFGASEVARHGAPGSDKLMHVHLNINGSALFFADDFPEFHDGKSSTPQALGGTSVTLHLQVEDGQAAWDRAVAAGGTVVMPFKEQFWGDLYGQFTDPFGHLWSIGQSVKNPTPTELEEGAEAAFERGREKAGKV</sequence>
<dbReference type="SUPFAM" id="SSF54593">
    <property type="entry name" value="Glyoxalase/Bleomycin resistance protein/Dihydroxybiphenyl dioxygenase"/>
    <property type="match status" value="1"/>
</dbReference>
<dbReference type="Pfam" id="PF00903">
    <property type="entry name" value="Glyoxalase"/>
    <property type="match status" value="1"/>
</dbReference>
<dbReference type="Gene3D" id="3.30.720.120">
    <property type="match status" value="1"/>
</dbReference>
<dbReference type="AlphaFoldDB" id="A0A7G8BNE9"/>
<evidence type="ECO:0000313" key="3">
    <source>
        <dbReference type="Proteomes" id="UP000515312"/>
    </source>
</evidence>
<reference evidence="2 3" key="1">
    <citation type="submission" date="2020-08" db="EMBL/GenBank/DDBJ databases">
        <title>Edaphobacter telluris sp. nov. and Acidobacterium dinghuensis sp. nov., two acidobacteria isolated from forest soil.</title>
        <authorList>
            <person name="Fu J."/>
            <person name="Qiu L."/>
        </authorList>
    </citation>
    <scope>NUCLEOTIDE SEQUENCE [LARGE SCALE GENOMIC DNA]</scope>
    <source>
        <strain evidence="2">4Y35</strain>
    </source>
</reference>
<accession>A0A7G8BNE9</accession>
<name>A0A7G8BNE9_9BACT</name>
<proteinExistence type="predicted"/>
<feature type="domain" description="VOC" evidence="1">
    <location>
        <begin position="5"/>
        <end position="133"/>
    </location>
</feature>
<dbReference type="PANTHER" id="PTHR34109:SF1">
    <property type="entry name" value="VOC DOMAIN-CONTAINING PROTEIN"/>
    <property type="match status" value="1"/>
</dbReference>
<dbReference type="InterPro" id="IPR004360">
    <property type="entry name" value="Glyas_Fos-R_dOase_dom"/>
</dbReference>
<keyword evidence="3" id="KW-1185">Reference proteome</keyword>
<dbReference type="Gene3D" id="3.30.720.110">
    <property type="match status" value="1"/>
</dbReference>
<dbReference type="InterPro" id="IPR037523">
    <property type="entry name" value="VOC_core"/>
</dbReference>
<gene>
    <name evidence="2" type="ORF">H7849_09280</name>
</gene>
<dbReference type="KEGG" id="adin:H7849_09280"/>
<dbReference type="CDD" id="cd07246">
    <property type="entry name" value="VOC_like"/>
    <property type="match status" value="1"/>
</dbReference>
<evidence type="ECO:0000259" key="1">
    <source>
        <dbReference type="PROSITE" id="PS51819"/>
    </source>
</evidence>
<keyword evidence="2" id="KW-0560">Oxidoreductase</keyword>
<organism evidence="2 3">
    <name type="scientific">Alloacidobacterium dinghuense</name>
    <dbReference type="NCBI Taxonomy" id="2763107"/>
    <lineage>
        <taxon>Bacteria</taxon>
        <taxon>Pseudomonadati</taxon>
        <taxon>Acidobacteriota</taxon>
        <taxon>Terriglobia</taxon>
        <taxon>Terriglobales</taxon>
        <taxon>Acidobacteriaceae</taxon>
        <taxon>Alloacidobacterium</taxon>
    </lineage>
</organism>
<evidence type="ECO:0000313" key="2">
    <source>
        <dbReference type="EMBL" id="QNI34069.1"/>
    </source>
</evidence>
<dbReference type="RefSeq" id="WP_186745925.1">
    <property type="nucleotide sequence ID" value="NZ_CP060394.1"/>
</dbReference>
<dbReference type="PANTHER" id="PTHR34109">
    <property type="entry name" value="BNAUNNG04460D PROTEIN-RELATED"/>
    <property type="match status" value="1"/>
</dbReference>
<dbReference type="Proteomes" id="UP000515312">
    <property type="component" value="Chromosome"/>
</dbReference>
<dbReference type="GO" id="GO:0051213">
    <property type="term" value="F:dioxygenase activity"/>
    <property type="evidence" value="ECO:0007669"/>
    <property type="project" value="UniProtKB-KW"/>
</dbReference>